<keyword evidence="1" id="KW-0812">Transmembrane</keyword>
<geneLocation type="chloroplast" evidence="2"/>
<dbReference type="InterPro" id="IPR022552">
    <property type="entry name" value="UPF_Ycf55"/>
</dbReference>
<evidence type="ECO:0000256" key="1">
    <source>
        <dbReference type="SAM" id="Phobius"/>
    </source>
</evidence>
<organism evidence="2">
    <name type="scientific">Lophocladia kuetzingii</name>
    <dbReference type="NCBI Taxonomy" id="675577"/>
    <lineage>
        <taxon>Eukaryota</taxon>
        <taxon>Rhodophyta</taxon>
        <taxon>Florideophyceae</taxon>
        <taxon>Rhodymeniophycidae</taxon>
        <taxon>Ceramiales</taxon>
        <taxon>Rhodomelaceae</taxon>
        <taxon>Lophothalieae</taxon>
        <taxon>Lophocladia</taxon>
    </lineage>
</organism>
<dbReference type="PIRSF" id="PIRSF036962">
    <property type="entry name" value="UCP036962_SignTr_Ycf55"/>
    <property type="match status" value="1"/>
</dbReference>
<keyword evidence="1" id="KW-1133">Transmembrane helix</keyword>
<proteinExistence type="predicted"/>
<dbReference type="InterPro" id="IPR017077">
    <property type="entry name" value="Uncharacterised_Ycf55_algae"/>
</dbReference>
<dbReference type="Pfam" id="PF12452">
    <property type="entry name" value="DUF3685"/>
    <property type="match status" value="1"/>
</dbReference>
<sequence>MLNYWPNQISIDLNNAIVELFYETEYKLSNNLFNNTAYYLYTDVLNQTNKNKLLIIILKDLKRLILNLIELNLDKSNLKTLYKQIIQIFIEKVLLNFLSSINYKYSKELFFKIRYKYQDDILNKALFIYIIFGASSIEKHIFLFNSRYTPYKHVQVLLENFIIQTSNIVIQLILQNIQTSSKINYFLSKTLICNKRYSSHKSFTVFINNLKIQDFINHYIYRPQLIYYEQEEIFLISLTGIITKNISITRLNEIQKFDLIQLILIFWLELRDIVIPKSEIALIQFAKYIIFFLIHLINNIILILIRVIILYLNK</sequence>
<reference evidence="2" key="1">
    <citation type="journal article" date="2017" name="J. Phycol.">
        <title>Analysis of chloroplast genomes and a supermatrix inform reclassification of the Rhodomelaceae (Rhodophyta).</title>
        <authorList>
            <person name="Diaz-Tapia P."/>
            <person name="Maggs C.A."/>
            <person name="West J.A."/>
            <person name="Verbruggen H."/>
        </authorList>
    </citation>
    <scope>NUCLEOTIDE SEQUENCE</scope>
    <source>
        <strain evidence="2">PD1509</strain>
    </source>
</reference>
<dbReference type="RefSeq" id="YP_009398372.1">
    <property type="nucleotide sequence ID" value="NC_035292.1"/>
</dbReference>
<accession>A0A1Z1MNC6</accession>
<dbReference type="EMBL" id="MF101448">
    <property type="protein sequence ID" value="ARW67558.1"/>
    <property type="molecule type" value="Genomic_DNA"/>
</dbReference>
<protein>
    <submittedName>
        <fullName evidence="2">Uncharacterized protein</fullName>
    </submittedName>
</protein>
<keyword evidence="2" id="KW-0934">Plastid</keyword>
<gene>
    <name evidence="2" type="primary">ycf55</name>
</gene>
<keyword evidence="2" id="KW-0150">Chloroplast</keyword>
<name>A0A1Z1MNC6_9FLOR</name>
<feature type="transmembrane region" description="Helical" evidence="1">
    <location>
        <begin position="288"/>
        <end position="312"/>
    </location>
</feature>
<dbReference type="AlphaFoldDB" id="A0A1Z1MNC6"/>
<dbReference type="GeneID" id="33360895"/>
<evidence type="ECO:0000313" key="2">
    <source>
        <dbReference type="EMBL" id="ARW67558.1"/>
    </source>
</evidence>
<keyword evidence="1" id="KW-0472">Membrane</keyword>